<evidence type="ECO:0000256" key="5">
    <source>
        <dbReference type="ARBA" id="ARBA00022679"/>
    </source>
</evidence>
<name>A0ABT8EL55_9BURK</name>
<dbReference type="SMART" id="SM00387">
    <property type="entry name" value="HATPase_c"/>
    <property type="match status" value="1"/>
</dbReference>
<dbReference type="InterPro" id="IPR003594">
    <property type="entry name" value="HATPase_dom"/>
</dbReference>
<evidence type="ECO:0000259" key="14">
    <source>
        <dbReference type="PROSITE" id="PS50109"/>
    </source>
</evidence>
<dbReference type="Pfam" id="PF02518">
    <property type="entry name" value="HATPase_c"/>
    <property type="match status" value="1"/>
</dbReference>
<evidence type="ECO:0000256" key="12">
    <source>
        <dbReference type="ARBA" id="ARBA00023136"/>
    </source>
</evidence>
<sequence>MPKTNQASPHRVHSRLTRLLPEGSLARRLMLRLFPPIAFLVILDLSVTWVLTQRMSLEDWLLRDIFWTMVLSQLFLMALIAWILLSGIRSGLASIKDLSQQISMRSEVDLQKLDPTGLPAEVVPLVDHVNELLSRLDDTIQAQKRFIGHAAHQLHTPLSGLRLESELMLARPLPDDVRVRATRIKTVSDRMIHLGQQLMVLARADSTATLKDSFRRLDLCEWVRSVGGDWFLRARQANIELVLHAPEKQVWIDADPILLSELLGNLIDNAIRYASETPSIVLRVTDNPPTLAVEDQGPGINAQDTLRIFDAFYRSPGTASEGSGLGLAIVREITRGHGAWWSVASRPAFDGTRISIVFPGPRIGTRFSRTESLLGAK</sequence>
<dbReference type="InterPro" id="IPR050428">
    <property type="entry name" value="TCS_sensor_his_kinase"/>
</dbReference>
<accession>A0ABT8EL55</accession>
<evidence type="ECO:0000256" key="11">
    <source>
        <dbReference type="ARBA" id="ARBA00023012"/>
    </source>
</evidence>
<dbReference type="Pfam" id="PF00512">
    <property type="entry name" value="HisKA"/>
    <property type="match status" value="1"/>
</dbReference>
<dbReference type="PROSITE" id="PS50109">
    <property type="entry name" value="HIS_KIN"/>
    <property type="match status" value="1"/>
</dbReference>
<keyword evidence="9" id="KW-0067">ATP-binding</keyword>
<comment type="catalytic activity">
    <reaction evidence="1">
        <text>ATP + protein L-histidine = ADP + protein N-phospho-L-histidine.</text>
        <dbReference type="EC" id="2.7.13.3"/>
    </reaction>
</comment>
<dbReference type="EMBL" id="JAJHNU010000003">
    <property type="protein sequence ID" value="MDN4122026.1"/>
    <property type="molecule type" value="Genomic_DNA"/>
</dbReference>
<feature type="transmembrane region" description="Helical" evidence="13">
    <location>
        <begin position="33"/>
        <end position="53"/>
    </location>
</feature>
<evidence type="ECO:0000259" key="15">
    <source>
        <dbReference type="PROSITE" id="PS50885"/>
    </source>
</evidence>
<evidence type="ECO:0000313" key="16">
    <source>
        <dbReference type="EMBL" id="MDN4122026.1"/>
    </source>
</evidence>
<dbReference type="InterPro" id="IPR004358">
    <property type="entry name" value="Sig_transdc_His_kin-like_C"/>
</dbReference>
<dbReference type="EC" id="2.7.13.3" evidence="3"/>
<keyword evidence="10 13" id="KW-1133">Transmembrane helix</keyword>
<evidence type="ECO:0000256" key="8">
    <source>
        <dbReference type="ARBA" id="ARBA00022777"/>
    </source>
</evidence>
<dbReference type="GO" id="GO:0016301">
    <property type="term" value="F:kinase activity"/>
    <property type="evidence" value="ECO:0007669"/>
    <property type="project" value="UniProtKB-KW"/>
</dbReference>
<keyword evidence="17" id="KW-1185">Reference proteome</keyword>
<dbReference type="PANTHER" id="PTHR45436:SF14">
    <property type="entry name" value="SENSOR PROTEIN QSEC"/>
    <property type="match status" value="1"/>
</dbReference>
<protein>
    <recommendedName>
        <fullName evidence="3">histidine kinase</fullName>
        <ecNumber evidence="3">2.7.13.3</ecNumber>
    </recommendedName>
</protein>
<dbReference type="PANTHER" id="PTHR45436">
    <property type="entry name" value="SENSOR HISTIDINE KINASE YKOH"/>
    <property type="match status" value="1"/>
</dbReference>
<keyword evidence="11" id="KW-0902">Two-component regulatory system</keyword>
<keyword evidence="12 13" id="KW-0472">Membrane</keyword>
<keyword evidence="7" id="KW-0547">Nucleotide-binding</keyword>
<feature type="domain" description="HAMP" evidence="15">
    <location>
        <begin position="89"/>
        <end position="141"/>
    </location>
</feature>
<dbReference type="RefSeq" id="WP_266122970.1">
    <property type="nucleotide sequence ID" value="NZ_JAJHNU010000003.1"/>
</dbReference>
<evidence type="ECO:0000313" key="17">
    <source>
        <dbReference type="Proteomes" id="UP001168613"/>
    </source>
</evidence>
<proteinExistence type="predicted"/>
<dbReference type="PRINTS" id="PR00344">
    <property type="entry name" value="BCTRLSENSOR"/>
</dbReference>
<evidence type="ECO:0000256" key="7">
    <source>
        <dbReference type="ARBA" id="ARBA00022741"/>
    </source>
</evidence>
<keyword evidence="4" id="KW-0597">Phosphoprotein</keyword>
<feature type="domain" description="Histidine kinase" evidence="14">
    <location>
        <begin position="149"/>
        <end position="362"/>
    </location>
</feature>
<dbReference type="InterPro" id="IPR036097">
    <property type="entry name" value="HisK_dim/P_sf"/>
</dbReference>
<evidence type="ECO:0000256" key="10">
    <source>
        <dbReference type="ARBA" id="ARBA00022989"/>
    </source>
</evidence>
<dbReference type="Gene3D" id="3.30.565.10">
    <property type="entry name" value="Histidine kinase-like ATPase, C-terminal domain"/>
    <property type="match status" value="1"/>
</dbReference>
<gene>
    <name evidence="16" type="ORF">LMS43_12075</name>
</gene>
<dbReference type="InterPro" id="IPR036890">
    <property type="entry name" value="HATPase_C_sf"/>
</dbReference>
<feature type="transmembrane region" description="Helical" evidence="13">
    <location>
        <begin position="65"/>
        <end position="85"/>
    </location>
</feature>
<keyword evidence="5" id="KW-0808">Transferase</keyword>
<dbReference type="InterPro" id="IPR003661">
    <property type="entry name" value="HisK_dim/P_dom"/>
</dbReference>
<evidence type="ECO:0000256" key="2">
    <source>
        <dbReference type="ARBA" id="ARBA00004141"/>
    </source>
</evidence>
<dbReference type="CDD" id="cd00082">
    <property type="entry name" value="HisKA"/>
    <property type="match status" value="1"/>
</dbReference>
<dbReference type="PROSITE" id="PS50885">
    <property type="entry name" value="HAMP"/>
    <property type="match status" value="1"/>
</dbReference>
<dbReference type="SUPFAM" id="SSF47384">
    <property type="entry name" value="Homodimeric domain of signal transducing histidine kinase"/>
    <property type="match status" value="1"/>
</dbReference>
<dbReference type="InterPro" id="IPR005467">
    <property type="entry name" value="His_kinase_dom"/>
</dbReference>
<comment type="caution">
    <text evidence="16">The sequence shown here is derived from an EMBL/GenBank/DDBJ whole genome shotgun (WGS) entry which is preliminary data.</text>
</comment>
<evidence type="ECO:0000256" key="13">
    <source>
        <dbReference type="SAM" id="Phobius"/>
    </source>
</evidence>
<dbReference type="SUPFAM" id="SSF55874">
    <property type="entry name" value="ATPase domain of HSP90 chaperone/DNA topoisomerase II/histidine kinase"/>
    <property type="match status" value="1"/>
</dbReference>
<dbReference type="SMART" id="SM00388">
    <property type="entry name" value="HisKA"/>
    <property type="match status" value="1"/>
</dbReference>
<evidence type="ECO:0000256" key="3">
    <source>
        <dbReference type="ARBA" id="ARBA00012438"/>
    </source>
</evidence>
<keyword evidence="8 16" id="KW-0418">Kinase</keyword>
<dbReference type="Gene3D" id="1.10.287.130">
    <property type="match status" value="1"/>
</dbReference>
<dbReference type="CDD" id="cd00075">
    <property type="entry name" value="HATPase"/>
    <property type="match status" value="1"/>
</dbReference>
<comment type="subcellular location">
    <subcellularLocation>
        <location evidence="2">Membrane</location>
        <topology evidence="2">Multi-pass membrane protein</topology>
    </subcellularLocation>
</comment>
<evidence type="ECO:0000256" key="9">
    <source>
        <dbReference type="ARBA" id="ARBA00022840"/>
    </source>
</evidence>
<evidence type="ECO:0000256" key="6">
    <source>
        <dbReference type="ARBA" id="ARBA00022692"/>
    </source>
</evidence>
<dbReference type="Proteomes" id="UP001168613">
    <property type="component" value="Unassembled WGS sequence"/>
</dbReference>
<organism evidence="16 17">
    <name type="scientific">Alcaligenes endophyticus</name>
    <dbReference type="NCBI Taxonomy" id="1929088"/>
    <lineage>
        <taxon>Bacteria</taxon>
        <taxon>Pseudomonadati</taxon>
        <taxon>Pseudomonadota</taxon>
        <taxon>Betaproteobacteria</taxon>
        <taxon>Burkholderiales</taxon>
        <taxon>Alcaligenaceae</taxon>
        <taxon>Alcaligenes</taxon>
    </lineage>
</organism>
<reference evidence="16" key="1">
    <citation type="submission" date="2021-11" db="EMBL/GenBank/DDBJ databases">
        <title>Draft genome sequence of Alcaligenes endophyticus type strain CCUG 75668T.</title>
        <authorList>
            <person name="Salva-Serra F."/>
            <person name="Duran R.E."/>
            <person name="Seeger M."/>
            <person name="Moore E.R.B."/>
            <person name="Jaen-Luchoro D."/>
        </authorList>
    </citation>
    <scope>NUCLEOTIDE SEQUENCE</scope>
    <source>
        <strain evidence="16">CCUG 75668</strain>
    </source>
</reference>
<evidence type="ECO:0000256" key="1">
    <source>
        <dbReference type="ARBA" id="ARBA00000085"/>
    </source>
</evidence>
<keyword evidence="6 13" id="KW-0812">Transmembrane</keyword>
<evidence type="ECO:0000256" key="4">
    <source>
        <dbReference type="ARBA" id="ARBA00022553"/>
    </source>
</evidence>
<dbReference type="InterPro" id="IPR003660">
    <property type="entry name" value="HAMP_dom"/>
</dbReference>